<organism evidence="2">
    <name type="scientific">marine metagenome</name>
    <dbReference type="NCBI Taxonomy" id="408172"/>
    <lineage>
        <taxon>unclassified sequences</taxon>
        <taxon>metagenomes</taxon>
        <taxon>ecological metagenomes</taxon>
    </lineage>
</organism>
<comment type="cofactor">
    <cofactor evidence="1">
        <name>pyridoxal 5'-phosphate</name>
        <dbReference type="ChEBI" id="CHEBI:597326"/>
    </cofactor>
</comment>
<dbReference type="AlphaFoldDB" id="A0A382INQ7"/>
<evidence type="ECO:0000313" key="2">
    <source>
        <dbReference type="EMBL" id="SVC01246.1"/>
    </source>
</evidence>
<feature type="non-terminal residue" evidence="2">
    <location>
        <position position="1"/>
    </location>
</feature>
<accession>A0A382INQ7</accession>
<gene>
    <name evidence="2" type="ORF">METZ01_LOCUS254100</name>
</gene>
<reference evidence="2" key="1">
    <citation type="submission" date="2018-05" db="EMBL/GenBank/DDBJ databases">
        <authorList>
            <person name="Lanie J.A."/>
            <person name="Ng W.-L."/>
            <person name="Kazmierczak K.M."/>
            <person name="Andrzejewski T.M."/>
            <person name="Davidsen T.M."/>
            <person name="Wayne K.J."/>
            <person name="Tettelin H."/>
            <person name="Glass J.I."/>
            <person name="Rusch D."/>
            <person name="Podicherti R."/>
            <person name="Tsui H.-C.T."/>
            <person name="Winkler M.E."/>
        </authorList>
    </citation>
    <scope>NUCLEOTIDE SEQUENCE</scope>
</reference>
<dbReference type="EMBL" id="UINC01068539">
    <property type="protein sequence ID" value="SVC01246.1"/>
    <property type="molecule type" value="Genomic_DNA"/>
</dbReference>
<evidence type="ECO:0000256" key="1">
    <source>
        <dbReference type="ARBA" id="ARBA00001933"/>
    </source>
</evidence>
<dbReference type="PANTHER" id="PTHR11601">
    <property type="entry name" value="CYSTEINE DESULFURYLASE FAMILY MEMBER"/>
    <property type="match status" value="1"/>
</dbReference>
<protein>
    <submittedName>
        <fullName evidence="2">Uncharacterized protein</fullName>
    </submittedName>
</protein>
<sequence length="70" mass="7397">AEAAIVAIKDLVAISNGSACTSASYEPSHVLTAMGLEEGRVAGALRISWNHETPMPDWDAVTSRLSTITR</sequence>
<dbReference type="SUPFAM" id="SSF53383">
    <property type="entry name" value="PLP-dependent transferases"/>
    <property type="match status" value="1"/>
</dbReference>
<dbReference type="InterPro" id="IPR015424">
    <property type="entry name" value="PyrdxlP-dep_Trfase"/>
</dbReference>
<name>A0A382INQ7_9ZZZZ</name>
<dbReference type="PANTHER" id="PTHR11601:SF34">
    <property type="entry name" value="CYSTEINE DESULFURASE"/>
    <property type="match status" value="1"/>
</dbReference>
<dbReference type="InterPro" id="IPR015422">
    <property type="entry name" value="PyrdxlP-dep_Trfase_small"/>
</dbReference>
<dbReference type="Gene3D" id="3.90.1150.10">
    <property type="entry name" value="Aspartate Aminotransferase, domain 1"/>
    <property type="match status" value="1"/>
</dbReference>
<proteinExistence type="predicted"/>